<dbReference type="PANTHER" id="PTHR30518:SF2">
    <property type="entry name" value="ENDOLYTIC MUREIN TRANSGLYCOSYLASE"/>
    <property type="match status" value="1"/>
</dbReference>
<comment type="subcellular location">
    <subcellularLocation>
        <location evidence="7">Cell membrane</location>
        <topology evidence="7">Single-pass membrane protein</topology>
    </subcellularLocation>
</comment>
<comment type="catalytic activity">
    <reaction evidence="7">
        <text>a peptidoglycan chain = a peptidoglycan chain with N-acetyl-1,6-anhydromuramyl-[peptide] at the reducing end + a peptidoglycan chain with N-acetylglucosamine at the non-reducing end.</text>
        <dbReference type="EC" id="4.2.2.29"/>
    </reaction>
</comment>
<dbReference type="Pfam" id="PF02618">
    <property type="entry name" value="YceG"/>
    <property type="match status" value="1"/>
</dbReference>
<dbReference type="GO" id="GO:0071555">
    <property type="term" value="P:cell wall organization"/>
    <property type="evidence" value="ECO:0007669"/>
    <property type="project" value="UniProtKB-KW"/>
</dbReference>
<dbReference type="Gene3D" id="3.30.160.60">
    <property type="entry name" value="Classic Zinc Finger"/>
    <property type="match status" value="1"/>
</dbReference>
<keyword evidence="10" id="KW-1185">Reference proteome</keyword>
<evidence type="ECO:0000256" key="7">
    <source>
        <dbReference type="HAMAP-Rule" id="MF_02065"/>
    </source>
</evidence>
<name>A0A2T1C3V5_9CYAN</name>
<reference evidence="9 10" key="2">
    <citation type="submission" date="2018-03" db="EMBL/GenBank/DDBJ databases">
        <title>The ancient ancestry and fast evolution of plastids.</title>
        <authorList>
            <person name="Moore K.R."/>
            <person name="Magnabosco C."/>
            <person name="Momper L."/>
            <person name="Gold D.A."/>
            <person name="Bosak T."/>
            <person name="Fournier G.P."/>
        </authorList>
    </citation>
    <scope>NUCLEOTIDE SEQUENCE [LARGE SCALE GENOMIC DNA]</scope>
    <source>
        <strain evidence="9 10">CCAP 1448/3</strain>
    </source>
</reference>
<keyword evidence="2 7" id="KW-0812">Transmembrane</keyword>
<evidence type="ECO:0000256" key="2">
    <source>
        <dbReference type="ARBA" id="ARBA00022692"/>
    </source>
</evidence>
<keyword evidence="3 7" id="KW-1133">Transmembrane helix</keyword>
<comment type="caution">
    <text evidence="9">The sequence shown here is derived from an EMBL/GenBank/DDBJ whole genome shotgun (WGS) entry which is preliminary data.</text>
</comment>
<feature type="compositionally biased region" description="Polar residues" evidence="8">
    <location>
        <begin position="361"/>
        <end position="373"/>
    </location>
</feature>
<feature type="region of interest" description="Disordered" evidence="8">
    <location>
        <begin position="343"/>
        <end position="373"/>
    </location>
</feature>
<keyword evidence="6 7" id="KW-0961">Cell wall biogenesis/degradation</keyword>
<dbReference type="HAMAP" id="MF_02065">
    <property type="entry name" value="MltG"/>
    <property type="match status" value="1"/>
</dbReference>
<comment type="function">
    <text evidence="7">Functions as a peptidoglycan terminase that cleaves nascent peptidoglycan strands endolytically to terminate their elongation.</text>
</comment>
<accession>A0A2T1C3V5</accession>
<dbReference type="PANTHER" id="PTHR30518">
    <property type="entry name" value="ENDOLYTIC MUREIN TRANSGLYCOSYLASE"/>
    <property type="match status" value="1"/>
</dbReference>
<organism evidence="9 10">
    <name type="scientific">Merismopedia glauca CCAP 1448/3</name>
    <dbReference type="NCBI Taxonomy" id="1296344"/>
    <lineage>
        <taxon>Bacteria</taxon>
        <taxon>Bacillati</taxon>
        <taxon>Cyanobacteriota</taxon>
        <taxon>Cyanophyceae</taxon>
        <taxon>Synechococcales</taxon>
        <taxon>Merismopediaceae</taxon>
        <taxon>Merismopedia</taxon>
    </lineage>
</organism>
<evidence type="ECO:0000256" key="4">
    <source>
        <dbReference type="ARBA" id="ARBA00023136"/>
    </source>
</evidence>
<dbReference type="GO" id="GO:0008932">
    <property type="term" value="F:lytic endotransglycosylase activity"/>
    <property type="evidence" value="ECO:0007669"/>
    <property type="project" value="UniProtKB-UniRule"/>
</dbReference>
<evidence type="ECO:0000256" key="6">
    <source>
        <dbReference type="ARBA" id="ARBA00023316"/>
    </source>
</evidence>
<keyword evidence="1 7" id="KW-1003">Cell membrane</keyword>
<dbReference type="CDD" id="cd08010">
    <property type="entry name" value="MltG_like"/>
    <property type="match status" value="1"/>
</dbReference>
<evidence type="ECO:0000313" key="9">
    <source>
        <dbReference type="EMBL" id="PSB02960.1"/>
    </source>
</evidence>
<keyword evidence="5 7" id="KW-0456">Lyase</keyword>
<dbReference type="RefSeq" id="WP_106288612.1">
    <property type="nucleotide sequence ID" value="NZ_CAWNTC010000030.1"/>
</dbReference>
<evidence type="ECO:0000313" key="10">
    <source>
        <dbReference type="Proteomes" id="UP000238762"/>
    </source>
</evidence>
<dbReference type="InterPro" id="IPR003770">
    <property type="entry name" value="MLTG-like"/>
</dbReference>
<proteinExistence type="inferred from homology"/>
<sequence length="373" mass="41929">MTKSRHQVYYLLGILVSIPLLLGIGGWAWWNWAISPVGASQKVTVQIPPGSAPQAIGEELEKAGLIRSQLVWNLWSKYLSWQNPQGEFKAGTYQLSPSQSLPEIATEIRQGKAVKQEVEYTIKEGWSLQQMAAYFAEEGFFSKEEFLAAVSQIPKDKFPWLPDGLPNLEGFVYPETYKIPQGSLTPQAVIEQMLREFEKVALPVYQQHQSQTQMSLLQWVTLASIVEKESVVAPERPLIAGVFTNRLQKGMRLESDPTVEYGLKIKQTADKPLTIAQVRTPSPYNTYLNAGLPPGPIASPGLPSLEATLMPKKTDYLFFVARYDGTHVFTSNLRDHINATNKIRQQRQNRSQKSEVRSQKLGLNTQQLTTNRG</sequence>
<evidence type="ECO:0000256" key="1">
    <source>
        <dbReference type="ARBA" id="ARBA00022475"/>
    </source>
</evidence>
<reference evidence="9 10" key="1">
    <citation type="submission" date="2018-02" db="EMBL/GenBank/DDBJ databases">
        <authorList>
            <person name="Cohen D.B."/>
            <person name="Kent A.D."/>
        </authorList>
    </citation>
    <scope>NUCLEOTIDE SEQUENCE [LARGE SCALE GENOMIC DNA]</scope>
    <source>
        <strain evidence="9 10">CCAP 1448/3</strain>
    </source>
</reference>
<feature type="site" description="Important for catalytic activity" evidence="7">
    <location>
        <position position="229"/>
    </location>
</feature>
<keyword evidence="4 7" id="KW-0472">Membrane</keyword>
<evidence type="ECO:0000256" key="8">
    <source>
        <dbReference type="SAM" id="MobiDB-lite"/>
    </source>
</evidence>
<dbReference type="Proteomes" id="UP000238762">
    <property type="component" value="Unassembled WGS sequence"/>
</dbReference>
<dbReference type="GO" id="GO:0005886">
    <property type="term" value="C:plasma membrane"/>
    <property type="evidence" value="ECO:0007669"/>
    <property type="project" value="UniProtKB-SubCell"/>
</dbReference>
<protein>
    <recommendedName>
        <fullName evidence="7">Endolytic murein transglycosylase</fullName>
        <ecNumber evidence="7">4.2.2.29</ecNumber>
    </recommendedName>
    <alternativeName>
        <fullName evidence="7">Peptidoglycan lytic transglycosylase</fullName>
    </alternativeName>
    <alternativeName>
        <fullName evidence="7">Peptidoglycan polymerization terminase</fullName>
    </alternativeName>
</protein>
<evidence type="ECO:0000256" key="3">
    <source>
        <dbReference type="ARBA" id="ARBA00022989"/>
    </source>
</evidence>
<feature type="transmembrane region" description="Helical" evidence="7">
    <location>
        <begin position="9"/>
        <end position="30"/>
    </location>
</feature>
<dbReference type="Gene3D" id="3.30.1490.480">
    <property type="entry name" value="Endolytic murein transglycosylase"/>
    <property type="match status" value="1"/>
</dbReference>
<dbReference type="EMBL" id="PVWJ01000044">
    <property type="protein sequence ID" value="PSB02960.1"/>
    <property type="molecule type" value="Genomic_DNA"/>
</dbReference>
<gene>
    <name evidence="7 9" type="primary">mltG</name>
    <name evidence="9" type="ORF">C7B64_10550</name>
</gene>
<comment type="similarity">
    <text evidence="7">Belongs to the transglycosylase MltG family.</text>
</comment>
<dbReference type="OrthoDB" id="9814591at2"/>
<dbReference type="AlphaFoldDB" id="A0A2T1C3V5"/>
<dbReference type="GO" id="GO:0009252">
    <property type="term" value="P:peptidoglycan biosynthetic process"/>
    <property type="evidence" value="ECO:0007669"/>
    <property type="project" value="UniProtKB-UniRule"/>
</dbReference>
<dbReference type="EC" id="4.2.2.29" evidence="7"/>
<evidence type="ECO:0000256" key="5">
    <source>
        <dbReference type="ARBA" id="ARBA00023239"/>
    </source>
</evidence>
<dbReference type="NCBIfam" id="TIGR00247">
    <property type="entry name" value="endolytic transglycosylase MltG"/>
    <property type="match status" value="1"/>
</dbReference>